<feature type="compositionally biased region" description="Pro residues" evidence="1">
    <location>
        <begin position="256"/>
        <end position="265"/>
    </location>
</feature>
<dbReference type="GeneTree" id="ENSGT00390000007310"/>
<evidence type="ECO:0000313" key="5">
    <source>
        <dbReference type="Proteomes" id="UP000694546"/>
    </source>
</evidence>
<dbReference type="GO" id="GO:0007224">
    <property type="term" value="P:smoothened signaling pathway"/>
    <property type="evidence" value="ECO:0007669"/>
    <property type="project" value="Ensembl"/>
</dbReference>
<dbReference type="InterPro" id="IPR057655">
    <property type="entry name" value="STIL_CC"/>
</dbReference>
<dbReference type="GO" id="GO:0051225">
    <property type="term" value="P:spindle assembly"/>
    <property type="evidence" value="ECO:0007669"/>
    <property type="project" value="Ensembl"/>
</dbReference>
<feature type="region of interest" description="Disordered" evidence="1">
    <location>
        <begin position="434"/>
        <end position="500"/>
    </location>
</feature>
<feature type="region of interest" description="Disordered" evidence="1">
    <location>
        <begin position="76"/>
        <end position="109"/>
    </location>
</feature>
<dbReference type="GO" id="GO:0005815">
    <property type="term" value="C:microtubule organizing center"/>
    <property type="evidence" value="ECO:0007669"/>
    <property type="project" value="TreeGrafter"/>
</dbReference>
<proteinExistence type="predicted"/>
<feature type="domain" description="STIL N-terminal" evidence="2">
    <location>
        <begin position="107"/>
        <end position="409"/>
    </location>
</feature>
<dbReference type="PANTHER" id="PTHR15128:SF0">
    <property type="entry name" value="SCL-INTERRUPTING LOCUS PROTEIN"/>
    <property type="match status" value="1"/>
</dbReference>
<name>A0A8C5AXI5_GADMO</name>
<feature type="compositionally biased region" description="Polar residues" evidence="1">
    <location>
        <begin position="82"/>
        <end position="93"/>
    </location>
</feature>
<dbReference type="Pfam" id="PF26399">
    <property type="entry name" value="PRM_STIL"/>
    <property type="match status" value="1"/>
</dbReference>
<dbReference type="InterPro" id="IPR026123">
    <property type="entry name" value="STIL"/>
</dbReference>
<feature type="region of interest" description="Disordered" evidence="1">
    <location>
        <begin position="252"/>
        <end position="284"/>
    </location>
</feature>
<feature type="domain" description="STIL coiled coil region" evidence="3">
    <location>
        <begin position="554"/>
        <end position="581"/>
    </location>
</feature>
<feature type="compositionally biased region" description="Basic and acidic residues" evidence="1">
    <location>
        <begin position="625"/>
        <end position="653"/>
    </location>
</feature>
<dbReference type="Pfam" id="PF15253">
    <property type="entry name" value="STIL_N"/>
    <property type="match status" value="2"/>
</dbReference>
<feature type="compositionally biased region" description="Low complexity" evidence="1">
    <location>
        <begin position="720"/>
        <end position="729"/>
    </location>
</feature>
<feature type="compositionally biased region" description="Pro residues" evidence="1">
    <location>
        <begin position="593"/>
        <end position="602"/>
    </location>
</feature>
<dbReference type="PANTHER" id="PTHR15128">
    <property type="entry name" value="TAL1 SCL INTERRUPTING LOCUS"/>
    <property type="match status" value="1"/>
</dbReference>
<evidence type="ECO:0000313" key="4">
    <source>
        <dbReference type="Ensembl" id="ENSGMOP00000038269.1"/>
    </source>
</evidence>
<dbReference type="GO" id="GO:0010171">
    <property type="term" value="P:body morphogenesis"/>
    <property type="evidence" value="ECO:0007669"/>
    <property type="project" value="Ensembl"/>
</dbReference>
<dbReference type="Ensembl" id="ENSGMOT00000055658.1">
    <property type="protein sequence ID" value="ENSGMOP00000038269.1"/>
    <property type="gene ID" value="ENSGMOG00000032232.1"/>
</dbReference>
<sequence length="1077" mass="116989">MNLHGLPALVYGDVLTGDTLSMTRRTTGNAPSTLAFPKSKSSLWDPSPSGDAVGLQLCYYRCPHLRVLEKALRLAHRHAHQRSNPAHQRSNPAHQRGNPAHQRSNPAHQRSNPALCCFLLGSICVDEDEEGVTLSLDRFDPGREQGGVRVPSLLLPGDVAVPLEFILQGDPEPSPLDLSLAFQGLQQACGGAEVADLSQLLGVRGQVSCSQQGDRLDFSLRWLAASCAGGFDVVGVRPLPIIPTALARSLSGLPGPSSPVPPRPGPSRTGLSRPGVSRPGLKQQRGFLTMDQTRKLLLLLESDPKACSLPLVGVWLSGVVQPSNPLVWAWCLRFSHSSSLQDRVLSEQGWFLLVLFSPSQPRFFQVRSAESGPTAVLRLSCSQHLTLFKHLEPAEGHYLQADLCLDETRQTELVQGPAARPLSSLLGATLDQDSGVEDEDLSPRPSPSPHAATQQTRRVQPSVPELSLLVDASLPPTPQPPSRRSSGPLGPPYLHSTPAAPLSRASAGFWTAKTPPTLILLHPERGSTPPGPAPPPLPCSCLQAARPPWEEVPSDAYQMLMAQERQLRLLQAQIQMLLEPRALTGQPDGPPEKGAPPRPQTLPPTTASVAVETGASLFWRSSPPPRDRTRGDRTRGDRTRGDRTRGDRTRGDRPSSPLRDCTQELHCTSGAESPVPGTSSSLFFNTSATQSDHVLPTLQLQVSSRLQASLSDPESPIPSSPSSSSSSLPYGDHAHSYRKQEVHARSYRKQDMSGGDEEQLGVTLDPRPDLNTEDRYCPLHWFTSTTLVHHYTGPPPLHWSTSTPLVHLHSTGPPPLHWSTSTPLVHLHSTGPPLHWSTSTTLVHLHSTGPPPLHWSTSTTLVHFHYTGPPLHWSTSTPLVHLHSTGPPPLHWSTSTPLVHHYTGPPPLHWSTSTPLVHLHYTGPPPLHWSTSTPLVHLHWSTSTPLVHLHSTGPPLHWSTSTPLVHLHWSTSTGPPPLHWSTSTPLVHLHSTGPPPLVHLHYTGPPPLHWSTTPLVHLHSTGPPPLVHLHWSTSTPLVLHSTGPIHSTGPACCWYILKALWPVAPTGRNPGRNYAWS</sequence>
<accession>A0A8C5AXI5</accession>
<protein>
    <submittedName>
        <fullName evidence="4">STIL centriolar assembly protein</fullName>
    </submittedName>
</protein>
<feature type="domain" description="STIL N-terminal" evidence="2">
    <location>
        <begin position="43"/>
        <end position="85"/>
    </location>
</feature>
<feature type="compositionally biased region" description="Basic and acidic residues" evidence="1">
    <location>
        <begin position="732"/>
        <end position="751"/>
    </location>
</feature>
<feature type="region of interest" description="Disordered" evidence="1">
    <location>
        <begin position="582"/>
        <end position="661"/>
    </location>
</feature>
<dbReference type="Pfam" id="PF25775">
    <property type="entry name" value="CC_STIL"/>
    <property type="match status" value="1"/>
</dbReference>
<organism evidence="4 5">
    <name type="scientific">Gadus morhua</name>
    <name type="common">Atlantic cod</name>
    <dbReference type="NCBI Taxonomy" id="8049"/>
    <lineage>
        <taxon>Eukaryota</taxon>
        <taxon>Metazoa</taxon>
        <taxon>Chordata</taxon>
        <taxon>Craniata</taxon>
        <taxon>Vertebrata</taxon>
        <taxon>Euteleostomi</taxon>
        <taxon>Actinopterygii</taxon>
        <taxon>Neopterygii</taxon>
        <taxon>Teleostei</taxon>
        <taxon>Neoteleostei</taxon>
        <taxon>Acanthomorphata</taxon>
        <taxon>Zeiogadaria</taxon>
        <taxon>Gadariae</taxon>
        <taxon>Gadiformes</taxon>
        <taxon>Gadoidei</taxon>
        <taxon>Gadidae</taxon>
        <taxon>Gadus</taxon>
    </lineage>
</organism>
<dbReference type="Proteomes" id="UP000694546">
    <property type="component" value="Chromosome 12"/>
</dbReference>
<reference evidence="4" key="1">
    <citation type="submission" date="2025-08" db="UniProtKB">
        <authorList>
            <consortium name="Ensembl"/>
        </authorList>
    </citation>
    <scope>IDENTIFICATION</scope>
</reference>
<evidence type="ECO:0000259" key="2">
    <source>
        <dbReference type="Pfam" id="PF15253"/>
    </source>
</evidence>
<dbReference type="GO" id="GO:0007052">
    <property type="term" value="P:mitotic spindle organization"/>
    <property type="evidence" value="ECO:0007669"/>
    <property type="project" value="Ensembl"/>
</dbReference>
<dbReference type="InterPro" id="IPR058559">
    <property type="entry name" value="PRM_STIL"/>
</dbReference>
<reference evidence="4" key="2">
    <citation type="submission" date="2025-09" db="UniProtKB">
        <authorList>
            <consortium name="Ensembl"/>
        </authorList>
    </citation>
    <scope>IDENTIFICATION</scope>
</reference>
<dbReference type="GO" id="GO:0031023">
    <property type="term" value="P:microtubule organizing center organization"/>
    <property type="evidence" value="ECO:0007669"/>
    <property type="project" value="TreeGrafter"/>
</dbReference>
<evidence type="ECO:0000256" key="1">
    <source>
        <dbReference type="SAM" id="MobiDB-lite"/>
    </source>
</evidence>
<keyword evidence="5" id="KW-1185">Reference proteome</keyword>
<feature type="region of interest" description="Disordered" evidence="1">
    <location>
        <begin position="705"/>
        <end position="767"/>
    </location>
</feature>
<dbReference type="GO" id="GO:0071539">
    <property type="term" value="P:protein localization to centrosome"/>
    <property type="evidence" value="ECO:0007669"/>
    <property type="project" value="TreeGrafter"/>
</dbReference>
<dbReference type="GO" id="GO:0070050">
    <property type="term" value="P:neuron cellular homeostasis"/>
    <property type="evidence" value="ECO:0007669"/>
    <property type="project" value="Ensembl"/>
</dbReference>
<evidence type="ECO:0000259" key="3">
    <source>
        <dbReference type="Pfam" id="PF25775"/>
    </source>
</evidence>
<dbReference type="AlphaFoldDB" id="A0A8C5AXI5"/>
<dbReference type="InterPro" id="IPR057731">
    <property type="entry name" value="STIL_N"/>
</dbReference>
<feature type="region of interest" description="Disordered" evidence="1">
    <location>
        <begin position="25"/>
        <end position="46"/>
    </location>
</feature>